<dbReference type="Proteomes" id="UP000188603">
    <property type="component" value="Chromosome"/>
</dbReference>
<dbReference type="EC" id="2.7.4.25" evidence="8"/>
<proteinExistence type="inferred from homology"/>
<keyword evidence="3 8" id="KW-0547">Nucleotide-binding</keyword>
<dbReference type="InterPro" id="IPR003136">
    <property type="entry name" value="Cytidylate_kin"/>
</dbReference>
<dbReference type="GO" id="GO:0015949">
    <property type="term" value="P:nucleobase-containing small molecule interconversion"/>
    <property type="evidence" value="ECO:0007669"/>
    <property type="project" value="TreeGrafter"/>
</dbReference>
<dbReference type="GO" id="GO:0006220">
    <property type="term" value="P:pyrimidine nucleotide metabolic process"/>
    <property type="evidence" value="ECO:0007669"/>
    <property type="project" value="UniProtKB-UniRule"/>
</dbReference>
<evidence type="ECO:0000259" key="9">
    <source>
        <dbReference type="Pfam" id="PF02224"/>
    </source>
</evidence>
<feature type="domain" description="Cytidylate kinase" evidence="9">
    <location>
        <begin position="6"/>
        <end position="217"/>
    </location>
</feature>
<dbReference type="AlphaFoldDB" id="A0A1U9K9F4"/>
<accession>A0A1U9K9F4</accession>
<dbReference type="GO" id="GO:0036430">
    <property type="term" value="F:CMP kinase activity"/>
    <property type="evidence" value="ECO:0007669"/>
    <property type="project" value="RHEA"/>
</dbReference>
<keyword evidence="2 8" id="KW-0808">Transferase</keyword>
<dbReference type="CDD" id="cd02020">
    <property type="entry name" value="CMPK"/>
    <property type="match status" value="1"/>
</dbReference>
<dbReference type="SUPFAM" id="SSF52540">
    <property type="entry name" value="P-loop containing nucleoside triphosphate hydrolases"/>
    <property type="match status" value="1"/>
</dbReference>
<dbReference type="HAMAP" id="MF_00238">
    <property type="entry name" value="Cytidyl_kinase_type1"/>
    <property type="match status" value="1"/>
</dbReference>
<comment type="subcellular location">
    <subcellularLocation>
        <location evidence="8">Cytoplasm</location>
    </subcellularLocation>
</comment>
<gene>
    <name evidence="8" type="primary">cmk</name>
    <name evidence="10" type="ORF">B0W44_13700</name>
</gene>
<dbReference type="STRING" id="1471761.B0W44_13700"/>
<dbReference type="OrthoDB" id="9807434at2"/>
<comment type="similarity">
    <text evidence="1 8">Belongs to the cytidylate kinase family. Type 1 subfamily.</text>
</comment>
<dbReference type="GO" id="GO:0005524">
    <property type="term" value="F:ATP binding"/>
    <property type="evidence" value="ECO:0007669"/>
    <property type="project" value="UniProtKB-UniRule"/>
</dbReference>
<reference evidence="10 11" key="1">
    <citation type="journal article" date="2015" name="Int. J. Syst. Evol. Microbiol.">
        <title>Novibacillus thermophilus gen. nov., sp. nov., a Gram-staining-negative and moderately thermophilic member of the family Thermoactinomycetaceae.</title>
        <authorList>
            <person name="Yang G."/>
            <person name="Chen J."/>
            <person name="Zhou S."/>
        </authorList>
    </citation>
    <scope>NUCLEOTIDE SEQUENCE [LARGE SCALE GENOMIC DNA]</scope>
    <source>
        <strain evidence="10 11">SG-1</strain>
    </source>
</reference>
<evidence type="ECO:0000256" key="2">
    <source>
        <dbReference type="ARBA" id="ARBA00022679"/>
    </source>
</evidence>
<dbReference type="GO" id="GO:0005829">
    <property type="term" value="C:cytosol"/>
    <property type="evidence" value="ECO:0007669"/>
    <property type="project" value="TreeGrafter"/>
</dbReference>
<evidence type="ECO:0000313" key="10">
    <source>
        <dbReference type="EMBL" id="AQS56651.1"/>
    </source>
</evidence>
<dbReference type="GO" id="GO:0036431">
    <property type="term" value="F:dCMP kinase activity"/>
    <property type="evidence" value="ECO:0007669"/>
    <property type="project" value="InterPro"/>
</dbReference>
<keyword evidence="11" id="KW-1185">Reference proteome</keyword>
<evidence type="ECO:0000256" key="5">
    <source>
        <dbReference type="ARBA" id="ARBA00022840"/>
    </source>
</evidence>
<dbReference type="InterPro" id="IPR011994">
    <property type="entry name" value="Cytidylate_kinase_dom"/>
</dbReference>
<name>A0A1U9K9F4_9BACL</name>
<dbReference type="PANTHER" id="PTHR21299">
    <property type="entry name" value="CYTIDYLATE KINASE/PANTOATE-BETA-ALANINE LIGASE"/>
    <property type="match status" value="1"/>
</dbReference>
<evidence type="ECO:0000256" key="7">
    <source>
        <dbReference type="ARBA" id="ARBA00048478"/>
    </source>
</evidence>
<evidence type="ECO:0000256" key="1">
    <source>
        <dbReference type="ARBA" id="ARBA00009427"/>
    </source>
</evidence>
<evidence type="ECO:0000256" key="8">
    <source>
        <dbReference type="HAMAP-Rule" id="MF_00238"/>
    </source>
</evidence>
<feature type="binding site" evidence="8">
    <location>
        <begin position="10"/>
        <end position="18"/>
    </location>
    <ligand>
        <name>ATP</name>
        <dbReference type="ChEBI" id="CHEBI:30616"/>
    </ligand>
</feature>
<dbReference type="Gene3D" id="3.40.50.300">
    <property type="entry name" value="P-loop containing nucleotide triphosphate hydrolases"/>
    <property type="match status" value="1"/>
</dbReference>
<dbReference type="Pfam" id="PF02224">
    <property type="entry name" value="Cytidylate_kin"/>
    <property type="match status" value="1"/>
</dbReference>
<dbReference type="InterPro" id="IPR027417">
    <property type="entry name" value="P-loop_NTPase"/>
</dbReference>
<dbReference type="EMBL" id="CP019699">
    <property type="protein sequence ID" value="AQS56651.1"/>
    <property type="molecule type" value="Genomic_DNA"/>
</dbReference>
<evidence type="ECO:0000256" key="6">
    <source>
        <dbReference type="ARBA" id="ARBA00047615"/>
    </source>
</evidence>
<keyword evidence="5 8" id="KW-0067">ATP-binding</keyword>
<comment type="catalytic activity">
    <reaction evidence="7 8">
        <text>CMP + ATP = CDP + ADP</text>
        <dbReference type="Rhea" id="RHEA:11600"/>
        <dbReference type="ChEBI" id="CHEBI:30616"/>
        <dbReference type="ChEBI" id="CHEBI:58069"/>
        <dbReference type="ChEBI" id="CHEBI:60377"/>
        <dbReference type="ChEBI" id="CHEBI:456216"/>
        <dbReference type="EC" id="2.7.4.25"/>
    </reaction>
</comment>
<evidence type="ECO:0000313" key="11">
    <source>
        <dbReference type="Proteomes" id="UP000188603"/>
    </source>
</evidence>
<evidence type="ECO:0000256" key="3">
    <source>
        <dbReference type="ARBA" id="ARBA00022741"/>
    </source>
</evidence>
<keyword evidence="4 8" id="KW-0418">Kinase</keyword>
<protein>
    <recommendedName>
        <fullName evidence="8">Cytidylate kinase</fullName>
        <shortName evidence="8">CK</shortName>
        <ecNumber evidence="8">2.7.4.25</ecNumber>
    </recommendedName>
    <alternativeName>
        <fullName evidence="8">Cytidine monophosphate kinase</fullName>
        <shortName evidence="8">CMP kinase</shortName>
    </alternativeName>
</protein>
<dbReference type="NCBIfam" id="TIGR00017">
    <property type="entry name" value="cmk"/>
    <property type="match status" value="1"/>
</dbReference>
<dbReference type="PANTHER" id="PTHR21299:SF2">
    <property type="entry name" value="CYTIDYLATE KINASE"/>
    <property type="match status" value="1"/>
</dbReference>
<sequence>MQKFNIAIDGPAGAGKSTVARLTAKRLNFQYIDTGAMYRAVTWEVLRRQIPMDDEQRIAEIAAEMDFSLETTASGTKIYVNGRDVTEEIRSEAVTSHVSAVAQLPSVRDVLVAKQQKMAAAGGVVMDGRDIGTKVLPEAEVKVLLTASIEERAKRRLHEMRAKGIQTDLERLKREIAARDKIDSERSVSPLRKAKDAVTVDTTGMTIEQVVENILDLSRTKVGPLE</sequence>
<dbReference type="KEGG" id="ntr:B0W44_13700"/>
<evidence type="ECO:0000256" key="4">
    <source>
        <dbReference type="ARBA" id="ARBA00022777"/>
    </source>
</evidence>
<organism evidence="10 11">
    <name type="scientific">Novibacillus thermophilus</name>
    <dbReference type="NCBI Taxonomy" id="1471761"/>
    <lineage>
        <taxon>Bacteria</taxon>
        <taxon>Bacillati</taxon>
        <taxon>Bacillota</taxon>
        <taxon>Bacilli</taxon>
        <taxon>Bacillales</taxon>
        <taxon>Thermoactinomycetaceae</taxon>
        <taxon>Novibacillus</taxon>
    </lineage>
</organism>
<dbReference type="RefSeq" id="WP_077720512.1">
    <property type="nucleotide sequence ID" value="NZ_CP019699.1"/>
</dbReference>
<keyword evidence="8" id="KW-0963">Cytoplasm</keyword>
<comment type="catalytic activity">
    <reaction evidence="6 8">
        <text>dCMP + ATP = dCDP + ADP</text>
        <dbReference type="Rhea" id="RHEA:25094"/>
        <dbReference type="ChEBI" id="CHEBI:30616"/>
        <dbReference type="ChEBI" id="CHEBI:57566"/>
        <dbReference type="ChEBI" id="CHEBI:58593"/>
        <dbReference type="ChEBI" id="CHEBI:456216"/>
        <dbReference type="EC" id="2.7.4.25"/>
    </reaction>
</comment>